<dbReference type="OMA" id="INIPHTH"/>
<comment type="caution">
    <text evidence="1">The sequence shown here is derived from an EMBL/GenBank/DDBJ whole genome shotgun (WGS) entry which is preliminary data.</text>
</comment>
<dbReference type="OrthoDB" id="17798at2759"/>
<reference evidence="1 2" key="1">
    <citation type="journal article" date="2013" name="Curr. Biol.">
        <title>The Genome of the Foraminiferan Reticulomyxa filosa.</title>
        <authorList>
            <person name="Glockner G."/>
            <person name="Hulsmann N."/>
            <person name="Schleicher M."/>
            <person name="Noegel A.A."/>
            <person name="Eichinger L."/>
            <person name="Gallinger C."/>
            <person name="Pawlowski J."/>
            <person name="Sierra R."/>
            <person name="Euteneuer U."/>
            <person name="Pillet L."/>
            <person name="Moustafa A."/>
            <person name="Platzer M."/>
            <person name="Groth M."/>
            <person name="Szafranski K."/>
            <person name="Schliwa M."/>
        </authorList>
    </citation>
    <scope>NUCLEOTIDE SEQUENCE [LARGE SCALE GENOMIC DNA]</scope>
</reference>
<sequence length="915" mass="106728">KKFMCNTYLFANLKDFLIVRRTKLFGQSQVSLFVIETKESKRERGSIFFLLCMFNIITLNNFYKCGEGEKKSPLKPTVVKSRGTEDASDGYFDRDLRYRTISPKLFEEMENTKEFQETQYYKIGFGQSTTNLIPPNHFWFEYGQYLLADDYSPKKPFVSQHFTIPVNTLTEMLCALAVFDLPLTSDGNAIVRDKNFELMEMKYFFLKKKAKNVTNYLKLNKSGKKKRTISSAKPCIVLSKQMTETKNVSLRVSVSQHYFDPQTKHEIVDGEQTDKFVNPDSLTPLKTYGCRAIITNASSAQIQNVEVLYQIPVGAIPMNNGKWTHTQFETIPSYASKIMEFFFYFPSVGKYRHFPVQISKGGKILGTATNNKNNEIQVKIPVASEAVINEDNWGDVSGSGNAATICKYLKQHNVYGTDLTQIYYMCGDKAFFNDLIAILRSKLLYDNEIWKYALNHQQVKEWSEYLAYNSQSLRYMFEPCFQSDWHCYDDLDDHKFTHLEYFPLINGRAHVLGSKKKILNDTLLESYRKYLSRASYLSRNITNMPWVELLKACYYLILQDRINEAVFIFNECLDKKDKNDNKESINKYQIQFDYIKAYLAIFDESDKQLETARDIAKKWSDKKLPLNKQRLFEDIEYQLSELNDFKRENEIEKEDETSLAIIGERDRRMDQNALSQPSISFEIENRKMVFNSYLVNAITVNFYRMDIELLFSMSPFLEKDKMQDSKNVFSFIQPNESLDINFNQDKDEKDAEAINIPHTHKVEIPKSLWNCNMYCEVIVRNPSNYSSTRSLCRAFYDHRLLVQVKEKFGQLKVLDKENKKPISKCYVKVYAMVNESPKFHKDGYTDRRGVFDYVSVSCDHLTQTKKFAVLVHSEDRGSVVETADVPKLFGFDKLLVLKHFVFSWSSTFIGLYLCI</sequence>
<organism evidence="1 2">
    <name type="scientific">Reticulomyxa filosa</name>
    <dbReference type="NCBI Taxonomy" id="46433"/>
    <lineage>
        <taxon>Eukaryota</taxon>
        <taxon>Sar</taxon>
        <taxon>Rhizaria</taxon>
        <taxon>Retaria</taxon>
        <taxon>Foraminifera</taxon>
        <taxon>Monothalamids</taxon>
        <taxon>Reticulomyxidae</taxon>
        <taxon>Reticulomyxa</taxon>
    </lineage>
</organism>
<evidence type="ECO:0000313" key="2">
    <source>
        <dbReference type="Proteomes" id="UP000023152"/>
    </source>
</evidence>
<evidence type="ECO:0000313" key="1">
    <source>
        <dbReference type="EMBL" id="ETO05702.1"/>
    </source>
</evidence>
<dbReference type="AlphaFoldDB" id="X6LX29"/>
<proteinExistence type="predicted"/>
<gene>
    <name evidence="1" type="ORF">RFI_31694</name>
</gene>
<dbReference type="EMBL" id="ASPP01027842">
    <property type="protein sequence ID" value="ETO05702.1"/>
    <property type="molecule type" value="Genomic_DNA"/>
</dbReference>
<keyword evidence="2" id="KW-1185">Reference proteome</keyword>
<protein>
    <submittedName>
        <fullName evidence="1">Uncharacterized protein</fullName>
    </submittedName>
</protein>
<dbReference type="Proteomes" id="UP000023152">
    <property type="component" value="Unassembled WGS sequence"/>
</dbReference>
<name>X6LX29_RETFI</name>
<accession>X6LX29</accession>
<feature type="non-terminal residue" evidence="1">
    <location>
        <position position="1"/>
    </location>
</feature>